<gene>
    <name evidence="1" type="ORF">BFV95_4991</name>
</gene>
<accession>A0AB36FQQ0</accession>
<sequence>MVDGAGKLLVILYSLACQKASLVNRPAGLNKKCLSLYW</sequence>
<evidence type="ECO:0000313" key="2">
    <source>
        <dbReference type="Proteomes" id="UP000095392"/>
    </source>
</evidence>
<organism evidence="1 2">
    <name type="scientific">Alteromonas macleodii</name>
    <name type="common">Pseudoalteromonas macleodii</name>
    <dbReference type="NCBI Taxonomy" id="28108"/>
    <lineage>
        <taxon>Bacteria</taxon>
        <taxon>Pseudomonadati</taxon>
        <taxon>Pseudomonadota</taxon>
        <taxon>Gammaproteobacteria</taxon>
        <taxon>Alteromonadales</taxon>
        <taxon>Alteromonadaceae</taxon>
        <taxon>Alteromonas/Salinimonas group</taxon>
        <taxon>Alteromonas</taxon>
    </lineage>
</organism>
<reference evidence="1 2" key="1">
    <citation type="submission" date="2016-09" db="EMBL/GenBank/DDBJ databases">
        <title>Draft Genome Sequence of four Alteromonas macleodii strains isolated from copper coupons and grown long-term at elevated copper levels.</title>
        <authorList>
            <person name="Cusick K."/>
            <person name="Dale J."/>
            <person name="Little B."/>
            <person name="Biffinger J."/>
        </authorList>
    </citation>
    <scope>NUCLEOTIDE SEQUENCE [LARGE SCALE GENOMIC DNA]</scope>
    <source>
        <strain evidence="1 2">KCP01</strain>
    </source>
</reference>
<name>A0AB36FQQ0_ALTMA</name>
<protein>
    <submittedName>
        <fullName evidence="1">Uncharacterized protein</fullName>
    </submittedName>
</protein>
<dbReference type="EMBL" id="MIPY01000076">
    <property type="protein sequence ID" value="OES23906.1"/>
    <property type="molecule type" value="Genomic_DNA"/>
</dbReference>
<keyword evidence="2" id="KW-1185">Reference proteome</keyword>
<comment type="caution">
    <text evidence="1">The sequence shown here is derived from an EMBL/GenBank/DDBJ whole genome shotgun (WGS) entry which is preliminary data.</text>
</comment>
<dbReference type="AlphaFoldDB" id="A0AB36FQQ0"/>
<evidence type="ECO:0000313" key="1">
    <source>
        <dbReference type="EMBL" id="OES23906.1"/>
    </source>
</evidence>
<dbReference type="Proteomes" id="UP000095392">
    <property type="component" value="Unassembled WGS sequence"/>
</dbReference>
<proteinExistence type="predicted"/>